<comment type="caution">
    <text evidence="2">The sequence shown here is derived from an EMBL/GenBank/DDBJ whole genome shotgun (WGS) entry which is preliminary data.</text>
</comment>
<evidence type="ECO:0000259" key="1">
    <source>
        <dbReference type="Pfam" id="PF00085"/>
    </source>
</evidence>
<dbReference type="InterPro" id="IPR036249">
    <property type="entry name" value="Thioredoxin-like_sf"/>
</dbReference>
<evidence type="ECO:0000313" key="4">
    <source>
        <dbReference type="Proteomes" id="UP000478571"/>
    </source>
</evidence>
<dbReference type="AlphaFoldDB" id="A0A6L8LWD2"/>
<proteinExistence type="predicted"/>
<sequence>MRFVKIDTEGQTNLASRHQIRSIPTVILFKRGKRASS</sequence>
<dbReference type="Pfam" id="PF00085">
    <property type="entry name" value="Thioredoxin"/>
    <property type="match status" value="1"/>
</dbReference>
<dbReference type="InterPro" id="IPR013766">
    <property type="entry name" value="Thioredoxin_domain"/>
</dbReference>
<feature type="domain" description="Thioredoxin" evidence="1">
    <location>
        <begin position="2"/>
        <end position="35"/>
    </location>
</feature>
<gene>
    <name evidence="2" type="ORF">GTG28_14320</name>
    <name evidence="3" type="ORF">GTG28_21125</name>
</gene>
<dbReference type="CDD" id="cd02947">
    <property type="entry name" value="TRX_family"/>
    <property type="match status" value="1"/>
</dbReference>
<evidence type="ECO:0000313" key="3">
    <source>
        <dbReference type="EMBL" id="MYM61707.1"/>
    </source>
</evidence>
<accession>A0A6L8LWD2</accession>
<protein>
    <recommendedName>
        <fullName evidence="1">Thioredoxin domain-containing protein</fullName>
    </recommendedName>
</protein>
<dbReference type="Proteomes" id="UP000478571">
    <property type="component" value="Unassembled WGS sequence"/>
</dbReference>
<dbReference type="EMBL" id="WWEU01000019">
    <property type="protein sequence ID" value="MYM61707.1"/>
    <property type="molecule type" value="Genomic_DNA"/>
</dbReference>
<reference evidence="2 4" key="1">
    <citation type="submission" date="2020-01" db="EMBL/GenBank/DDBJ databases">
        <title>Draft Genome Sequence of Vibrio sp. strain OCN044, Isolated from a Healthy Coral at Palmyra Atoll.</title>
        <authorList>
            <person name="Videau P."/>
            <person name="Loughran R."/>
            <person name="Esquivel A."/>
            <person name="Deadmond M."/>
            <person name="Paddock B.E."/>
            <person name="Saw J.H."/>
            <person name="Ushijima B."/>
        </authorList>
    </citation>
    <scope>NUCLEOTIDE SEQUENCE [LARGE SCALE GENOMIC DNA]</scope>
    <source>
        <strain evidence="2 4">OCN044</strain>
    </source>
</reference>
<name>A0A6L8LWD2_9VIBR</name>
<dbReference type="Gene3D" id="3.40.30.10">
    <property type="entry name" value="Glutaredoxin"/>
    <property type="match status" value="1"/>
</dbReference>
<keyword evidence="4" id="KW-1185">Reference proteome</keyword>
<organism evidence="2 4">
    <name type="scientific">Vibrio tetraodonis subsp. pristinus</name>
    <dbReference type="NCBI Taxonomy" id="2695891"/>
    <lineage>
        <taxon>Bacteria</taxon>
        <taxon>Pseudomonadati</taxon>
        <taxon>Pseudomonadota</taxon>
        <taxon>Gammaproteobacteria</taxon>
        <taxon>Vibrionales</taxon>
        <taxon>Vibrionaceae</taxon>
        <taxon>Vibrio</taxon>
    </lineage>
</organism>
<dbReference type="EMBL" id="WWEU01000004">
    <property type="protein sequence ID" value="MYM60404.1"/>
    <property type="molecule type" value="Genomic_DNA"/>
</dbReference>
<dbReference type="SUPFAM" id="SSF52833">
    <property type="entry name" value="Thioredoxin-like"/>
    <property type="match status" value="1"/>
</dbReference>
<evidence type="ECO:0000313" key="2">
    <source>
        <dbReference type="EMBL" id="MYM60404.1"/>
    </source>
</evidence>